<evidence type="ECO:0000313" key="10">
    <source>
        <dbReference type="EMBL" id="MEE6147153.1"/>
    </source>
</evidence>
<feature type="domain" description="YknX-like beta-barrel" evidence="9">
    <location>
        <begin position="275"/>
        <end position="357"/>
    </location>
</feature>
<dbReference type="InterPro" id="IPR058636">
    <property type="entry name" value="Beta-barrel_YknX"/>
</dbReference>
<dbReference type="Pfam" id="PF25990">
    <property type="entry name" value="Beta-barrel_YknX"/>
    <property type="match status" value="1"/>
</dbReference>
<keyword evidence="3" id="KW-0813">Transport</keyword>
<dbReference type="Gene3D" id="2.40.420.20">
    <property type="match status" value="1"/>
</dbReference>
<evidence type="ECO:0000259" key="9">
    <source>
        <dbReference type="Pfam" id="PF25990"/>
    </source>
</evidence>
<name>A0ABU7R974_9ACTN</name>
<dbReference type="Gene3D" id="2.40.50.100">
    <property type="match status" value="1"/>
</dbReference>
<evidence type="ECO:0000313" key="11">
    <source>
        <dbReference type="Proteomes" id="UP001332931"/>
    </source>
</evidence>
<proteinExistence type="inferred from homology"/>
<sequence length="442" mass="45139">MTSTPDSPSRPPAPEEAQAESQATLRVPSPAAGTTSEEDAEAKRALESLMAHRRRRRTKRVVALVVALAVVAAVAAFAALGSRQPDPSEAIVPTVTVTRQDYTESVKASGSVEPVESVQVTPEVDGIIQKVYVRQGDRVEKGDPLLLIGNDALDKAVRDAELQLRSAKNQLRSARESYQAAYDAYYADETGSIDVSTVNSAADAVDAAQLALEGAQSSYDDAVANADKRTVLAPASGSVVVMNAVEGAQAGSGGTGAASKDSSGALIMIGDLSQMSVTVQVNELDIAKVQVGQPATATFSALPDLSLDAEVTNIASVSSSDASSAGYGGTVVTYAVRLLVPEPDASLKPGMTANVDITCASIPDALTVPASAIGTDADGASYVCVVTGWEGTVPATERRRVDVRASGGSDVVIEGGVSEGDEVLEDAQAEPGDAPAPSGVAA</sequence>
<feature type="compositionally biased region" description="Acidic residues" evidence="5">
    <location>
        <begin position="419"/>
        <end position="428"/>
    </location>
</feature>
<accession>A0ABU7R974</accession>
<dbReference type="NCBIfam" id="TIGR01730">
    <property type="entry name" value="RND_mfp"/>
    <property type="match status" value="1"/>
</dbReference>
<evidence type="ECO:0000256" key="4">
    <source>
        <dbReference type="SAM" id="Coils"/>
    </source>
</evidence>
<dbReference type="PANTHER" id="PTHR30469">
    <property type="entry name" value="MULTIDRUG RESISTANCE PROTEIN MDTA"/>
    <property type="match status" value="1"/>
</dbReference>
<comment type="caution">
    <text evidence="10">The sequence shown here is derived from an EMBL/GenBank/DDBJ whole genome shotgun (WGS) entry which is preliminary data.</text>
</comment>
<comment type="subcellular location">
    <subcellularLocation>
        <location evidence="1">Cell envelope</location>
    </subcellularLocation>
</comment>
<gene>
    <name evidence="10" type="ORF">VXJ25_03970</name>
</gene>
<evidence type="ECO:0000256" key="1">
    <source>
        <dbReference type="ARBA" id="ARBA00004196"/>
    </source>
</evidence>
<dbReference type="InterPro" id="IPR058625">
    <property type="entry name" value="MdtA-like_BSH"/>
</dbReference>
<dbReference type="RefSeq" id="WP_330957920.1">
    <property type="nucleotide sequence ID" value="NZ_JAZGJQ010000003.1"/>
</dbReference>
<feature type="domain" description="Multidrug resistance protein MdtA-like barrel-sandwich hybrid" evidence="7">
    <location>
        <begin position="117"/>
        <end position="255"/>
    </location>
</feature>
<feature type="region of interest" description="Disordered" evidence="5">
    <location>
        <begin position="1"/>
        <end position="43"/>
    </location>
</feature>
<dbReference type="InterPro" id="IPR006143">
    <property type="entry name" value="RND_pump_MFP"/>
</dbReference>
<protein>
    <submittedName>
        <fullName evidence="10">Efflux RND transporter periplasmic adaptor subunit</fullName>
    </submittedName>
</protein>
<comment type="similarity">
    <text evidence="2">Belongs to the membrane fusion protein (MFP) (TC 8.A.1) family.</text>
</comment>
<keyword evidence="6" id="KW-0472">Membrane</keyword>
<feature type="domain" description="Multidrug resistance protein MdtA-like C-terminal permuted SH3" evidence="8">
    <location>
        <begin position="364"/>
        <end position="424"/>
    </location>
</feature>
<dbReference type="Proteomes" id="UP001332931">
    <property type="component" value="Unassembled WGS sequence"/>
</dbReference>
<feature type="coiled-coil region" evidence="4">
    <location>
        <begin position="150"/>
        <end position="184"/>
    </location>
</feature>
<evidence type="ECO:0000256" key="6">
    <source>
        <dbReference type="SAM" id="Phobius"/>
    </source>
</evidence>
<dbReference type="Pfam" id="PF25917">
    <property type="entry name" value="BSH_RND"/>
    <property type="match status" value="1"/>
</dbReference>
<dbReference type="EMBL" id="JAZGJQ010000003">
    <property type="protein sequence ID" value="MEE6147153.1"/>
    <property type="molecule type" value="Genomic_DNA"/>
</dbReference>
<evidence type="ECO:0000256" key="2">
    <source>
        <dbReference type="ARBA" id="ARBA00009477"/>
    </source>
</evidence>
<dbReference type="Gene3D" id="2.40.30.170">
    <property type="match status" value="1"/>
</dbReference>
<evidence type="ECO:0000256" key="5">
    <source>
        <dbReference type="SAM" id="MobiDB-lite"/>
    </source>
</evidence>
<reference evidence="10 11" key="1">
    <citation type="submission" date="2024-01" db="EMBL/GenBank/DDBJ databases">
        <title>Description of Olsenella sp. nov., isolated from pig feces.</title>
        <authorList>
            <person name="Chang Y.-H."/>
        </authorList>
    </citation>
    <scope>NUCLEOTIDE SEQUENCE [LARGE SCALE GENOMIC DNA]</scope>
    <source>
        <strain evidence="10 11">YH-ols2223</strain>
    </source>
</reference>
<evidence type="ECO:0000256" key="3">
    <source>
        <dbReference type="ARBA" id="ARBA00022448"/>
    </source>
</evidence>
<keyword evidence="11" id="KW-1185">Reference proteome</keyword>
<dbReference type="InterPro" id="IPR058627">
    <property type="entry name" value="MdtA-like_C"/>
</dbReference>
<dbReference type="SUPFAM" id="SSF111369">
    <property type="entry name" value="HlyD-like secretion proteins"/>
    <property type="match status" value="1"/>
</dbReference>
<dbReference type="Pfam" id="PF25967">
    <property type="entry name" value="RND-MFP_C"/>
    <property type="match status" value="1"/>
</dbReference>
<feature type="transmembrane region" description="Helical" evidence="6">
    <location>
        <begin position="61"/>
        <end position="80"/>
    </location>
</feature>
<dbReference type="PANTHER" id="PTHR30469:SF33">
    <property type="entry name" value="SLR1207 PROTEIN"/>
    <property type="match status" value="1"/>
</dbReference>
<feature type="compositionally biased region" description="Low complexity" evidence="5">
    <location>
        <begin position="15"/>
        <end position="24"/>
    </location>
</feature>
<evidence type="ECO:0000259" key="8">
    <source>
        <dbReference type="Pfam" id="PF25967"/>
    </source>
</evidence>
<keyword evidence="6" id="KW-1133">Transmembrane helix</keyword>
<feature type="region of interest" description="Disordered" evidence="5">
    <location>
        <begin position="411"/>
        <end position="442"/>
    </location>
</feature>
<organism evidence="10 11">
    <name type="scientific">Olsenella absiana</name>
    <dbReference type="NCBI Taxonomy" id="3115222"/>
    <lineage>
        <taxon>Bacteria</taxon>
        <taxon>Bacillati</taxon>
        <taxon>Actinomycetota</taxon>
        <taxon>Coriobacteriia</taxon>
        <taxon>Coriobacteriales</taxon>
        <taxon>Atopobiaceae</taxon>
        <taxon>Olsenella</taxon>
    </lineage>
</organism>
<evidence type="ECO:0000259" key="7">
    <source>
        <dbReference type="Pfam" id="PF25917"/>
    </source>
</evidence>
<keyword evidence="4" id="KW-0175">Coiled coil</keyword>
<keyword evidence="6" id="KW-0812">Transmembrane</keyword>